<dbReference type="Proteomes" id="UP000006643">
    <property type="component" value="Unassembled WGS sequence"/>
</dbReference>
<dbReference type="InParanoid" id="D0MXN9"/>
<name>D0MXN9_PHYIT</name>
<dbReference type="GeneID" id="9477374"/>
<evidence type="ECO:0000313" key="2">
    <source>
        <dbReference type="Proteomes" id="UP000006643"/>
    </source>
</evidence>
<dbReference type="HOGENOM" id="CLU_2445561_0_0_1"/>
<dbReference type="KEGG" id="pif:PITG_22711"/>
<sequence>MPMKMAVVQAVMAWTVIFNLLRLVNSMTTLGKMTDMSMLTSKEMLLLRVHEMMKINHVISMKTLMSLLVKYLRTKTVRKRMILSTLKMKK</sequence>
<evidence type="ECO:0000313" key="1">
    <source>
        <dbReference type="EMBL" id="EEY64402.1"/>
    </source>
</evidence>
<dbReference type="AlphaFoldDB" id="D0MXN9"/>
<proteinExistence type="predicted"/>
<protein>
    <submittedName>
        <fullName evidence="1">Uncharacterized protein</fullName>
    </submittedName>
</protein>
<reference evidence="2" key="1">
    <citation type="journal article" date="2009" name="Nature">
        <title>Genome sequence and analysis of the Irish potato famine pathogen Phytophthora infestans.</title>
        <authorList>
            <consortium name="The Broad Institute Genome Sequencing Platform"/>
            <person name="Haas B.J."/>
            <person name="Kamoun S."/>
            <person name="Zody M.C."/>
            <person name="Jiang R.H."/>
            <person name="Handsaker R.E."/>
            <person name="Cano L.M."/>
            <person name="Grabherr M."/>
            <person name="Kodira C.D."/>
            <person name="Raffaele S."/>
            <person name="Torto-Alalibo T."/>
            <person name="Bozkurt T.O."/>
            <person name="Ah-Fong A.M."/>
            <person name="Alvarado L."/>
            <person name="Anderson V.L."/>
            <person name="Armstrong M.R."/>
            <person name="Avrova A."/>
            <person name="Baxter L."/>
            <person name="Beynon J."/>
            <person name="Boevink P.C."/>
            <person name="Bollmann S.R."/>
            <person name="Bos J.I."/>
            <person name="Bulone V."/>
            <person name="Cai G."/>
            <person name="Cakir C."/>
            <person name="Carrington J.C."/>
            <person name="Chawner M."/>
            <person name="Conti L."/>
            <person name="Costanzo S."/>
            <person name="Ewan R."/>
            <person name="Fahlgren N."/>
            <person name="Fischbach M.A."/>
            <person name="Fugelstad J."/>
            <person name="Gilroy E.M."/>
            <person name="Gnerre S."/>
            <person name="Green P.J."/>
            <person name="Grenville-Briggs L.J."/>
            <person name="Griffith J."/>
            <person name="Grunwald N.J."/>
            <person name="Horn K."/>
            <person name="Horner N.R."/>
            <person name="Hu C.H."/>
            <person name="Huitema E."/>
            <person name="Jeong D.H."/>
            <person name="Jones A.M."/>
            <person name="Jones J.D."/>
            <person name="Jones R.W."/>
            <person name="Karlsson E.K."/>
            <person name="Kunjeti S.G."/>
            <person name="Lamour K."/>
            <person name="Liu Z."/>
            <person name="Ma L."/>
            <person name="Maclean D."/>
            <person name="Chibucos M.C."/>
            <person name="McDonald H."/>
            <person name="McWalters J."/>
            <person name="Meijer H.J."/>
            <person name="Morgan W."/>
            <person name="Morris P.F."/>
            <person name="Munro C.A."/>
            <person name="O'Neill K."/>
            <person name="Ospina-Giraldo M."/>
            <person name="Pinzon A."/>
            <person name="Pritchard L."/>
            <person name="Ramsahoye B."/>
            <person name="Ren Q."/>
            <person name="Restrepo S."/>
            <person name="Roy S."/>
            <person name="Sadanandom A."/>
            <person name="Savidor A."/>
            <person name="Schornack S."/>
            <person name="Schwartz D.C."/>
            <person name="Schumann U.D."/>
            <person name="Schwessinger B."/>
            <person name="Seyer L."/>
            <person name="Sharpe T."/>
            <person name="Silvar C."/>
            <person name="Song J."/>
            <person name="Studholme D.J."/>
            <person name="Sykes S."/>
            <person name="Thines M."/>
            <person name="van de Vondervoort P.J."/>
            <person name="Phuntumart V."/>
            <person name="Wawra S."/>
            <person name="Weide R."/>
            <person name="Win J."/>
            <person name="Young C."/>
            <person name="Zhou S."/>
            <person name="Fry W."/>
            <person name="Meyers B.C."/>
            <person name="van West P."/>
            <person name="Ristaino J."/>
            <person name="Govers F."/>
            <person name="Birch P.R."/>
            <person name="Whisson S.C."/>
            <person name="Judelson H.S."/>
            <person name="Nusbaum C."/>
        </authorList>
    </citation>
    <scope>NUCLEOTIDE SEQUENCE [LARGE SCALE GENOMIC DNA]</scope>
    <source>
        <strain evidence="2">T30-4</strain>
    </source>
</reference>
<organism evidence="1 2">
    <name type="scientific">Phytophthora infestans (strain T30-4)</name>
    <name type="common">Potato late blight agent</name>
    <dbReference type="NCBI Taxonomy" id="403677"/>
    <lineage>
        <taxon>Eukaryota</taxon>
        <taxon>Sar</taxon>
        <taxon>Stramenopiles</taxon>
        <taxon>Oomycota</taxon>
        <taxon>Peronosporomycetes</taxon>
        <taxon>Peronosporales</taxon>
        <taxon>Peronosporaceae</taxon>
        <taxon>Phytophthora</taxon>
    </lineage>
</organism>
<dbReference type="RefSeq" id="XP_002907838.1">
    <property type="nucleotide sequence ID" value="XM_002907792.1"/>
</dbReference>
<accession>D0MXN9</accession>
<dbReference type="VEuPathDB" id="FungiDB:PITG_22711"/>
<dbReference type="EMBL" id="DS028120">
    <property type="protein sequence ID" value="EEY64402.1"/>
    <property type="molecule type" value="Genomic_DNA"/>
</dbReference>
<keyword evidence="2" id="KW-1185">Reference proteome</keyword>
<gene>
    <name evidence="1" type="ORF">PITG_22711</name>
</gene>